<gene>
    <name evidence="2" type="ORF">O4U47_19975</name>
</gene>
<keyword evidence="1" id="KW-1133">Transmembrane helix</keyword>
<keyword evidence="1" id="KW-0472">Membrane</keyword>
<evidence type="ECO:0000313" key="3">
    <source>
        <dbReference type="Proteomes" id="UP001165685"/>
    </source>
</evidence>
<comment type="caution">
    <text evidence="2">The sequence shown here is derived from an EMBL/GenBank/DDBJ whole genome shotgun (WGS) entry which is preliminary data.</text>
</comment>
<proteinExistence type="predicted"/>
<dbReference type="EMBL" id="JAQFWP010000041">
    <property type="protein sequence ID" value="MDA2806797.1"/>
    <property type="molecule type" value="Genomic_DNA"/>
</dbReference>
<evidence type="ECO:0000313" key="2">
    <source>
        <dbReference type="EMBL" id="MDA2806797.1"/>
    </source>
</evidence>
<feature type="transmembrane region" description="Helical" evidence="1">
    <location>
        <begin position="74"/>
        <end position="92"/>
    </location>
</feature>
<feature type="transmembrane region" description="Helical" evidence="1">
    <location>
        <begin position="99"/>
        <end position="116"/>
    </location>
</feature>
<keyword evidence="3" id="KW-1185">Reference proteome</keyword>
<organism evidence="2 3">
    <name type="scientific">Nocardiopsis suaedae</name>
    <dbReference type="NCBI Taxonomy" id="3018444"/>
    <lineage>
        <taxon>Bacteria</taxon>
        <taxon>Bacillati</taxon>
        <taxon>Actinomycetota</taxon>
        <taxon>Actinomycetes</taxon>
        <taxon>Streptosporangiales</taxon>
        <taxon>Nocardiopsidaceae</taxon>
        <taxon>Nocardiopsis</taxon>
    </lineage>
</organism>
<evidence type="ECO:0000256" key="1">
    <source>
        <dbReference type="SAM" id="Phobius"/>
    </source>
</evidence>
<sequence>MAPQVERWTGIAALFMAALVVFYVPSMRIRANYPVFSTDATITGTDVYDAHISVGVQLAMAQAAAETNVPGPQVGFAAWTLACLAVAAVLAFDRRWTAVFVTGVVTVVVMTVNAVTGPSEAADRANEVLPSGSEVRALEGAAEHDAGFFVAGGVHPFGYWVVLAGLLVPIGFSAWRVLVGEHGRAPTPE</sequence>
<dbReference type="RefSeq" id="WP_270679433.1">
    <property type="nucleotide sequence ID" value="NZ_JAQFWP010000041.1"/>
</dbReference>
<feature type="transmembrane region" description="Helical" evidence="1">
    <location>
        <begin position="7"/>
        <end position="24"/>
    </location>
</feature>
<feature type="transmembrane region" description="Helical" evidence="1">
    <location>
        <begin position="157"/>
        <end position="179"/>
    </location>
</feature>
<reference evidence="2" key="1">
    <citation type="submission" date="2023-01" db="EMBL/GenBank/DDBJ databases">
        <title>Draft genome sequence of Nocardiopsis sp. LSu2-4 isolated from halophytes.</title>
        <authorList>
            <person name="Duangmal K."/>
            <person name="Chantavorakit T."/>
        </authorList>
    </citation>
    <scope>NUCLEOTIDE SEQUENCE</scope>
    <source>
        <strain evidence="2">LSu2-4</strain>
    </source>
</reference>
<dbReference type="Proteomes" id="UP001165685">
    <property type="component" value="Unassembled WGS sequence"/>
</dbReference>
<name>A0ABT4TQ44_9ACTN</name>
<protein>
    <submittedName>
        <fullName evidence="2">Uncharacterized protein</fullName>
    </submittedName>
</protein>
<accession>A0ABT4TQ44</accession>
<keyword evidence="1" id="KW-0812">Transmembrane</keyword>